<evidence type="ECO:0000313" key="4">
    <source>
        <dbReference type="Proteomes" id="UP001345219"/>
    </source>
</evidence>
<dbReference type="InterPro" id="IPR008802">
    <property type="entry name" value="REF"/>
</dbReference>
<keyword evidence="4" id="KW-1185">Reference proteome</keyword>
<feature type="compositionally biased region" description="Polar residues" evidence="2">
    <location>
        <begin position="162"/>
        <end position="177"/>
    </location>
</feature>
<comment type="caution">
    <text evidence="3">The sequence shown here is derived from an EMBL/GenBank/DDBJ whole genome shotgun (WGS) entry which is preliminary data.</text>
</comment>
<dbReference type="EMBL" id="JAXIOK010000012">
    <property type="protein sequence ID" value="KAK4758108.1"/>
    <property type="molecule type" value="Genomic_DNA"/>
</dbReference>
<evidence type="ECO:0000256" key="1">
    <source>
        <dbReference type="ARBA" id="ARBA00009737"/>
    </source>
</evidence>
<dbReference type="Proteomes" id="UP001345219">
    <property type="component" value="Chromosome 15"/>
</dbReference>
<accession>A0AAN7K5Q0</accession>
<evidence type="ECO:0000256" key="2">
    <source>
        <dbReference type="SAM" id="MobiDB-lite"/>
    </source>
</evidence>
<comment type="similarity">
    <text evidence="1">Belongs to the REF/SRPP family.</text>
</comment>
<dbReference type="PANTHER" id="PTHR33732">
    <property type="entry name" value="REF/SRPP-LIKE PROTEIN OS05G0151300/LOC_OS05G05940"/>
    <property type="match status" value="1"/>
</dbReference>
<evidence type="ECO:0000313" key="3">
    <source>
        <dbReference type="EMBL" id="KAK4758108.1"/>
    </source>
</evidence>
<reference evidence="3 4" key="1">
    <citation type="journal article" date="2023" name="Hortic Res">
        <title>Pangenome of water caltrop reveals structural variations and asymmetric subgenome divergence after allopolyploidization.</title>
        <authorList>
            <person name="Zhang X."/>
            <person name="Chen Y."/>
            <person name="Wang L."/>
            <person name="Yuan Y."/>
            <person name="Fang M."/>
            <person name="Shi L."/>
            <person name="Lu R."/>
            <person name="Comes H.P."/>
            <person name="Ma Y."/>
            <person name="Chen Y."/>
            <person name="Huang G."/>
            <person name="Zhou Y."/>
            <person name="Zheng Z."/>
            <person name="Qiu Y."/>
        </authorList>
    </citation>
    <scope>NUCLEOTIDE SEQUENCE [LARGE SCALE GENOMIC DNA]</scope>
    <source>
        <tissue evidence="3">Roots</tissue>
    </source>
</reference>
<gene>
    <name evidence="3" type="ORF">SAY87_019409</name>
</gene>
<name>A0AAN7K5Q0_9MYRT</name>
<sequence>MAQMEVEDRRKSYELKRLGFVRVVAIHALVCVSNLYDYAKRNSGPLRSTVGVVEGAVTAVAGPVYEKFKGVPFDALVFIDQKLDGASHKFDEYAPAKKIMCLAHDMIEITSQKTQKLVQEARDGGTGGAIHYVATELKQLLLIQSMNVWGSTRSLRCTQCQRWPSPQQSAGPRSTIEQSRRWPEKGTPFSGTCPLYLWPRYAGRSSRARRRRKMDTAVPLMSQALSLIDKVCSSQLSWSHLSIKLHHAWVI</sequence>
<organism evidence="3 4">
    <name type="scientific">Trapa incisa</name>
    <dbReference type="NCBI Taxonomy" id="236973"/>
    <lineage>
        <taxon>Eukaryota</taxon>
        <taxon>Viridiplantae</taxon>
        <taxon>Streptophyta</taxon>
        <taxon>Embryophyta</taxon>
        <taxon>Tracheophyta</taxon>
        <taxon>Spermatophyta</taxon>
        <taxon>Magnoliopsida</taxon>
        <taxon>eudicotyledons</taxon>
        <taxon>Gunneridae</taxon>
        <taxon>Pentapetalae</taxon>
        <taxon>rosids</taxon>
        <taxon>malvids</taxon>
        <taxon>Myrtales</taxon>
        <taxon>Lythraceae</taxon>
        <taxon>Trapa</taxon>
    </lineage>
</organism>
<protein>
    <submittedName>
        <fullName evidence="3">Uncharacterized protein</fullName>
    </submittedName>
</protein>
<dbReference type="AlphaFoldDB" id="A0AAN7K5Q0"/>
<dbReference type="Pfam" id="PF05755">
    <property type="entry name" value="REF"/>
    <property type="match status" value="1"/>
</dbReference>
<feature type="region of interest" description="Disordered" evidence="2">
    <location>
        <begin position="162"/>
        <end position="186"/>
    </location>
</feature>
<dbReference type="PANTHER" id="PTHR33732:SF2">
    <property type="entry name" value="REF_SRPP-LIKE PROTEIN"/>
    <property type="match status" value="1"/>
</dbReference>
<proteinExistence type="inferred from homology"/>